<evidence type="ECO:0000313" key="3">
    <source>
        <dbReference type="Proteomes" id="UP001165685"/>
    </source>
</evidence>
<dbReference type="RefSeq" id="WP_270677015.1">
    <property type="nucleotide sequence ID" value="NZ_JAQFWP010000011.1"/>
</dbReference>
<dbReference type="GO" id="GO:0005524">
    <property type="term" value="F:ATP binding"/>
    <property type="evidence" value="ECO:0007669"/>
    <property type="project" value="UniProtKB-KW"/>
</dbReference>
<reference evidence="2" key="1">
    <citation type="submission" date="2023-01" db="EMBL/GenBank/DDBJ databases">
        <title>Draft genome sequence of Nocardiopsis sp. LSu2-4 isolated from halophytes.</title>
        <authorList>
            <person name="Duangmal K."/>
            <person name="Chantavorakit T."/>
        </authorList>
    </citation>
    <scope>NUCLEOTIDE SEQUENCE</scope>
    <source>
        <strain evidence="2">LSu2-4</strain>
    </source>
</reference>
<gene>
    <name evidence="2" type="ORF">O4U47_08090</name>
</gene>
<comment type="caution">
    <text evidence="2">The sequence shown here is derived from an EMBL/GenBank/DDBJ whole genome shotgun (WGS) entry which is preliminary data.</text>
</comment>
<organism evidence="2 3">
    <name type="scientific">Nocardiopsis suaedae</name>
    <dbReference type="NCBI Taxonomy" id="3018444"/>
    <lineage>
        <taxon>Bacteria</taxon>
        <taxon>Bacillati</taxon>
        <taxon>Actinomycetota</taxon>
        <taxon>Actinomycetes</taxon>
        <taxon>Streptosporangiales</taxon>
        <taxon>Nocardiopsidaceae</taxon>
        <taxon>Nocardiopsis</taxon>
    </lineage>
</organism>
<evidence type="ECO:0000313" key="2">
    <source>
        <dbReference type="EMBL" id="MDA2804468.1"/>
    </source>
</evidence>
<name>A0ABT4TIE3_9ACTN</name>
<dbReference type="EMBL" id="JAQFWP010000011">
    <property type="protein sequence ID" value="MDA2804468.1"/>
    <property type="molecule type" value="Genomic_DNA"/>
</dbReference>
<protein>
    <submittedName>
        <fullName evidence="2">ATP-binding protein</fullName>
    </submittedName>
</protein>
<dbReference type="Proteomes" id="UP001165685">
    <property type="component" value="Unassembled WGS sequence"/>
</dbReference>
<feature type="compositionally biased region" description="Low complexity" evidence="1">
    <location>
        <begin position="527"/>
        <end position="545"/>
    </location>
</feature>
<feature type="compositionally biased region" description="Basic and acidic residues" evidence="1">
    <location>
        <begin position="505"/>
        <end position="516"/>
    </location>
</feature>
<evidence type="ECO:0000256" key="1">
    <source>
        <dbReference type="SAM" id="MobiDB-lite"/>
    </source>
</evidence>
<keyword evidence="2" id="KW-0067">ATP-binding</keyword>
<keyword evidence="3" id="KW-1185">Reference proteome</keyword>
<accession>A0ABT4TIE3</accession>
<proteinExistence type="predicted"/>
<feature type="region of interest" description="Disordered" evidence="1">
    <location>
        <begin position="1"/>
        <end position="21"/>
    </location>
</feature>
<keyword evidence="2" id="KW-0547">Nucleotide-binding</keyword>
<sequence>MSSAGPADAHDEGGKQKQPSQATRLIQLADDLVDVVAGTDGRAYATARTGTARHIAFPLKGQRGLRARLARFYTEECGSVPSQSALTDVTAVLEGRAMDLEPRPVALRLATHQGRVVLDLGGADGRCVIAGPDGWQVTTDSPVLFRRTGLTSPIPAPGEPGRTEAGIGRLRSLLNVDEAGLRLVVGWLVSGLIPDMPHPIFAARGEQGTGKSTALAMLTNLIDPSPAPLRSLPKDQKSWATTASASWAVCLDNVSTIAPWLSDTLCKAVTGEGVVDRALYSDDDVTVLSFRRLLSMTSIDTGALASDLTERLLPVEFLPIKRDQRRTDASLQQAYQDATPDILAALLDLLCQVLEELPRTHLPELPRMADFARVLGALDRVTGWSTLDTYLAATEVTTSDLLDARPFTAAVAAMVEEAGEFTGTIGQLMEVVPPPEPRPKSWPVDATRAAGQLKRDAPVLRAVGITVEDAGRSRDRHRSKLYRIALQGEHPQNPQRPTPGPAPDRGGDQEGRDFSAHETTPAPPGPASAEPAPEPATTAENPQATGAGGSWGAAEADAAQLSNGDTPAPVEAGTCRTCHRTYRRYRRGTGYGDQCASCALGVPPPDNSPG</sequence>
<feature type="region of interest" description="Disordered" evidence="1">
    <location>
        <begin position="485"/>
        <end position="573"/>
    </location>
</feature>